<dbReference type="PIRSF" id="PIRSF000398">
    <property type="entry name" value="M_m6A_EcoRV"/>
    <property type="match status" value="1"/>
</dbReference>
<evidence type="ECO:0000256" key="2">
    <source>
        <dbReference type="ARBA" id="ARBA00022679"/>
    </source>
</evidence>
<dbReference type="Gene3D" id="3.40.50.150">
    <property type="entry name" value="Vaccinia Virus protein VP39"/>
    <property type="match status" value="2"/>
</dbReference>
<dbReference type="GO" id="GO:1904047">
    <property type="term" value="F:S-adenosyl-L-methionine binding"/>
    <property type="evidence" value="ECO:0007669"/>
    <property type="project" value="TreeGrafter"/>
</dbReference>
<dbReference type="PANTHER" id="PTHR30481:SF2">
    <property type="entry name" value="SITE-SPECIFIC DNA-METHYLTRANSFERASE (ADENINE-SPECIFIC)"/>
    <property type="match status" value="1"/>
</dbReference>
<organism evidence="4 5">
    <name type="scientific">Paracoccus aestuariivivens</name>
    <dbReference type="NCBI Taxonomy" id="1820333"/>
    <lineage>
        <taxon>Bacteria</taxon>
        <taxon>Pseudomonadati</taxon>
        <taxon>Pseudomonadota</taxon>
        <taxon>Alphaproteobacteria</taxon>
        <taxon>Rhodobacterales</taxon>
        <taxon>Paracoccaceae</taxon>
        <taxon>Paracoccus</taxon>
    </lineage>
</organism>
<dbReference type="InterPro" id="IPR029063">
    <property type="entry name" value="SAM-dependent_MTases_sf"/>
</dbReference>
<dbReference type="GO" id="GO:0009307">
    <property type="term" value="P:DNA restriction-modification system"/>
    <property type="evidence" value="ECO:0007669"/>
    <property type="project" value="InterPro"/>
</dbReference>
<sequence length="292" mass="33193">MIPRSTRRSSSNPVSPFRYPGGKAFLSEYLESMLPRSATDLPMFAEPFCGGAGAALTLLADGHVSDLFLNDADARIHSTWFAMLHETDRFIAAIHSTPLDIAQWYRHRDITESSNNSSYSFDVGFSTFFMNRTTRSGIIEKSGPIGGYEQNGKWKLSARFNRDGLAQRVRWLSDHRSQIHLHNLDALNFIHKLKSELNLNSTLFFIDPPYVQAGGRLYYNGMSEAKHVALSDLLTGGYIPHWILTYDDAPLIRKLYQHEDISLMEVNYSLQRKRIAKEILVTPPLRRVAAHF</sequence>
<dbReference type="GO" id="GO:0032259">
    <property type="term" value="P:methylation"/>
    <property type="evidence" value="ECO:0007669"/>
    <property type="project" value="UniProtKB-KW"/>
</dbReference>
<dbReference type="OrthoDB" id="9805629at2"/>
<dbReference type="GO" id="GO:0043565">
    <property type="term" value="F:sequence-specific DNA binding"/>
    <property type="evidence" value="ECO:0007669"/>
    <property type="project" value="TreeGrafter"/>
</dbReference>
<comment type="caution">
    <text evidence="4">The sequence shown here is derived from an EMBL/GenBank/DDBJ whole genome shotgun (WGS) entry which is preliminary data.</text>
</comment>
<dbReference type="EMBL" id="WMIE01000001">
    <property type="protein sequence ID" value="MTH76343.1"/>
    <property type="molecule type" value="Genomic_DNA"/>
</dbReference>
<dbReference type="InterPro" id="IPR012263">
    <property type="entry name" value="M_m6A_EcoRV"/>
</dbReference>
<evidence type="ECO:0000313" key="4">
    <source>
        <dbReference type="EMBL" id="MTH76343.1"/>
    </source>
</evidence>
<accession>A0A6L6J2I7</accession>
<dbReference type="Proteomes" id="UP000478183">
    <property type="component" value="Unassembled WGS sequence"/>
</dbReference>
<dbReference type="GO" id="GO:0009007">
    <property type="term" value="F:site-specific DNA-methyltransferase (adenine-specific) activity"/>
    <property type="evidence" value="ECO:0007669"/>
    <property type="project" value="UniProtKB-EC"/>
</dbReference>
<keyword evidence="1 4" id="KW-0489">Methyltransferase</keyword>
<dbReference type="PANTHER" id="PTHR30481">
    <property type="entry name" value="DNA ADENINE METHYLASE"/>
    <property type="match status" value="1"/>
</dbReference>
<evidence type="ECO:0000256" key="3">
    <source>
        <dbReference type="ARBA" id="ARBA00022691"/>
    </source>
</evidence>
<dbReference type="InterPro" id="IPR012327">
    <property type="entry name" value="MeTrfase_D12"/>
</dbReference>
<dbReference type="GO" id="GO:0006298">
    <property type="term" value="P:mismatch repair"/>
    <property type="evidence" value="ECO:0007669"/>
    <property type="project" value="TreeGrafter"/>
</dbReference>
<dbReference type="PRINTS" id="PR00505">
    <property type="entry name" value="D12N6MTFRASE"/>
</dbReference>
<protein>
    <submittedName>
        <fullName evidence="4">DNA adenine methylase</fullName>
    </submittedName>
</protein>
<dbReference type="Pfam" id="PF02086">
    <property type="entry name" value="MethyltransfD12"/>
    <property type="match status" value="1"/>
</dbReference>
<proteinExistence type="predicted"/>
<evidence type="ECO:0000313" key="5">
    <source>
        <dbReference type="Proteomes" id="UP000478183"/>
    </source>
</evidence>
<dbReference type="SUPFAM" id="SSF53335">
    <property type="entry name" value="S-adenosyl-L-methionine-dependent methyltransferases"/>
    <property type="match status" value="1"/>
</dbReference>
<reference evidence="4 5" key="1">
    <citation type="submission" date="2019-11" db="EMBL/GenBank/DDBJ databases">
        <authorList>
            <person name="Dong K."/>
        </authorList>
    </citation>
    <scope>NUCLEOTIDE SEQUENCE [LARGE SCALE GENOMIC DNA]</scope>
    <source>
        <strain evidence="4 5">NBRC 111993</strain>
    </source>
</reference>
<keyword evidence="3" id="KW-0949">S-adenosyl-L-methionine</keyword>
<keyword evidence="5" id="KW-1185">Reference proteome</keyword>
<name>A0A6L6J2I7_9RHOB</name>
<dbReference type="AlphaFoldDB" id="A0A6L6J2I7"/>
<evidence type="ECO:0000256" key="1">
    <source>
        <dbReference type="ARBA" id="ARBA00022603"/>
    </source>
</evidence>
<keyword evidence="2" id="KW-0808">Transferase</keyword>
<gene>
    <name evidence="4" type="ORF">GL286_01210</name>
</gene>